<dbReference type="CDD" id="cd14543">
    <property type="entry name" value="PTPc-N9"/>
    <property type="match status" value="1"/>
</dbReference>
<dbReference type="SMART" id="SM00194">
    <property type="entry name" value="PTPc"/>
    <property type="match status" value="1"/>
</dbReference>
<evidence type="ECO:0000256" key="2">
    <source>
        <dbReference type="ARBA" id="ARBA00013064"/>
    </source>
</evidence>
<dbReference type="GO" id="GO:0043249">
    <property type="term" value="P:erythrocyte maturation"/>
    <property type="evidence" value="ECO:0007669"/>
    <property type="project" value="Ensembl"/>
</dbReference>
<keyword evidence="5" id="KW-0904">Protein phosphatase</keyword>
<evidence type="ECO:0000313" key="14">
    <source>
        <dbReference type="Proteomes" id="UP000265140"/>
    </source>
</evidence>
<dbReference type="Gene3D" id="3.40.525.10">
    <property type="entry name" value="CRAL-TRIO lipid binding domain"/>
    <property type="match status" value="1"/>
</dbReference>
<dbReference type="Pfam" id="PF00102">
    <property type="entry name" value="Y_phosphatase"/>
    <property type="match status" value="1"/>
</dbReference>
<dbReference type="SMART" id="SM00516">
    <property type="entry name" value="SEC14"/>
    <property type="match status" value="1"/>
</dbReference>
<comment type="subcellular location">
    <subcellularLocation>
        <location evidence="1">Cytoplasm</location>
    </subcellularLocation>
</comment>
<dbReference type="InterPro" id="IPR050348">
    <property type="entry name" value="Protein-Tyr_Phosphatase"/>
</dbReference>
<dbReference type="GO" id="GO:0060215">
    <property type="term" value="P:primitive hemopoiesis"/>
    <property type="evidence" value="ECO:0007669"/>
    <property type="project" value="Ensembl"/>
</dbReference>
<dbReference type="InterPro" id="IPR000242">
    <property type="entry name" value="PTP_cat"/>
</dbReference>
<dbReference type="SMART" id="SM00404">
    <property type="entry name" value="PTPc_motif"/>
    <property type="match status" value="1"/>
</dbReference>
<dbReference type="CDD" id="cd00170">
    <property type="entry name" value="SEC14"/>
    <property type="match status" value="1"/>
</dbReference>
<reference evidence="13" key="3">
    <citation type="submission" date="2025-08" db="UniProtKB">
        <authorList>
            <consortium name="Ensembl"/>
        </authorList>
    </citation>
    <scope>IDENTIFICATION</scope>
</reference>
<dbReference type="Ensembl" id="ENSELUT00000061267.2">
    <property type="protein sequence ID" value="ENSELUP00000043664.1"/>
    <property type="gene ID" value="ENSELUG00000023443.3"/>
</dbReference>
<evidence type="ECO:0000256" key="4">
    <source>
        <dbReference type="ARBA" id="ARBA00022801"/>
    </source>
</evidence>
<dbReference type="Bgee" id="ENSELUG00000023443">
    <property type="expression patterns" value="Expressed in ovary and 14 other cell types or tissues"/>
</dbReference>
<dbReference type="InterPro" id="IPR000387">
    <property type="entry name" value="Tyr_Pase_dom"/>
</dbReference>
<dbReference type="SUPFAM" id="SSF46938">
    <property type="entry name" value="CRAL/TRIO N-terminal domain"/>
    <property type="match status" value="1"/>
</dbReference>
<evidence type="ECO:0000256" key="7">
    <source>
        <dbReference type="ARBA" id="ARBA00055430"/>
    </source>
</evidence>
<dbReference type="PRINTS" id="PR00700">
    <property type="entry name" value="PRTYPHPHTASE"/>
</dbReference>
<feature type="domain" description="CRAL-TRIO" evidence="12">
    <location>
        <begin position="66"/>
        <end position="279"/>
    </location>
</feature>
<dbReference type="SUPFAM" id="SSF52799">
    <property type="entry name" value="(Phosphotyrosine protein) phosphatases II"/>
    <property type="match status" value="1"/>
</dbReference>
<dbReference type="PROSITE" id="PS50055">
    <property type="entry name" value="TYR_PHOSPHATASE_PTP"/>
    <property type="match status" value="1"/>
</dbReference>
<keyword evidence="4" id="KW-0378">Hydrolase</keyword>
<dbReference type="GeneTree" id="ENSGT00940000157447"/>
<evidence type="ECO:0000259" key="10">
    <source>
        <dbReference type="PROSITE" id="PS50055"/>
    </source>
</evidence>
<evidence type="ECO:0000256" key="6">
    <source>
        <dbReference type="ARBA" id="ARBA00022990"/>
    </source>
</evidence>
<dbReference type="InterPro" id="IPR036865">
    <property type="entry name" value="CRAL-TRIO_dom_sf"/>
</dbReference>
<dbReference type="InterPro" id="IPR016130">
    <property type="entry name" value="Tyr_Pase_AS"/>
</dbReference>
<accession>A0A6Q2WPZ2</accession>
<dbReference type="GO" id="GO:0005737">
    <property type="term" value="C:cytoplasm"/>
    <property type="evidence" value="ECO:0007669"/>
    <property type="project" value="UniProtKB-SubCell"/>
</dbReference>
<dbReference type="EC" id="3.1.3.48" evidence="2"/>
<name>A0A6Q2WPZ2_ESOLU</name>
<evidence type="ECO:0000313" key="13">
    <source>
        <dbReference type="Ensembl" id="ENSELUP00000043664.1"/>
    </source>
</evidence>
<dbReference type="GO" id="GO:0004725">
    <property type="term" value="F:protein tyrosine phosphatase activity"/>
    <property type="evidence" value="ECO:0007669"/>
    <property type="project" value="UniProtKB-EC"/>
</dbReference>
<dbReference type="AlphaFoldDB" id="A0A6Q2WPZ2"/>
<sequence>YHDPITNSEPEVCQWTSQHGVSPLSWEVAVKFLMARKFDVFRAIELFHCYRETRLKEGIVKLQPQEEPLRSELLSGKFTVLSVRDPSGASIALYTAKLHHPNKTGNHVVLQALFYLLDRAVESFETQRNGLVFIYDMAGSNYTNFELDLSKKILNLLKGAFPARLKKVLIVGAPVWFRVPYNLLSLLLKEKLRERVSANVLLMGTNLNCFKDRNAMKWHFQNQLRVCFNSKQKYCLMITKNRNSYLETQVQMVKMADLRQHLPRDCLPEHLGGLLPLDAHGWNQQLLAGQNGRVDPVDELVGIPLEDSSIHTPGPEAMHLPDFMVHLGRLQRSGIHLEYEEIRKEQPPGSFHCALMPFNQERNRYGDVLCLDQTRVRLRPRRNEKSDYINASFMDGYKQKNAYIGTQGPMEKTYGDFWRMVWEQNVLVIVMTTRTDEGSRKKCGQYWPLEEGGQEVYGHMAVVNQRVDNHSHYNQTTLELHNTENCEQRQVTHFQYLSWPDYGVPTSAVTLIDFLGAVKRQQRRSVKAMGPQWRGHPLGPPMVVHCSAGIGRTGTFCALDICLSQLQDVGTLNVCQTVRRMRTQRAFTIQTPDQYYFCHNAILEHAQRQGLLSEPLLTLPLMAD</sequence>
<keyword evidence="6" id="KW-0007">Acetylation</keyword>
<comment type="function">
    <text evidence="7">Protein-tyrosine phosphatase that could participate in the transfer of hydrophobic ligands or in functions of the Golgi apparatus.</text>
</comment>
<keyword evidence="14" id="KW-1185">Reference proteome</keyword>
<dbReference type="PROSITE" id="PS00383">
    <property type="entry name" value="TYR_PHOSPHATASE_1"/>
    <property type="match status" value="1"/>
</dbReference>
<dbReference type="OMA" id="DLASWNF"/>
<dbReference type="Proteomes" id="UP000265140">
    <property type="component" value="Chromosome 19"/>
</dbReference>
<reference evidence="13" key="2">
    <citation type="submission" date="2020-02" db="EMBL/GenBank/DDBJ databases">
        <title>Esox lucius (northern pike) genome, fEsoLuc1, primary haplotype.</title>
        <authorList>
            <person name="Myers G."/>
            <person name="Karagic N."/>
            <person name="Meyer A."/>
            <person name="Pippel M."/>
            <person name="Reichard M."/>
            <person name="Winkler S."/>
            <person name="Tracey A."/>
            <person name="Sims Y."/>
            <person name="Howe K."/>
            <person name="Rhie A."/>
            <person name="Formenti G."/>
            <person name="Durbin R."/>
            <person name="Fedrigo O."/>
            <person name="Jarvis E.D."/>
        </authorList>
    </citation>
    <scope>NUCLEOTIDE SEQUENCE [LARGE SCALE GENOMIC DNA]</scope>
</reference>
<organism evidence="13 14">
    <name type="scientific">Esox lucius</name>
    <name type="common">Northern pike</name>
    <dbReference type="NCBI Taxonomy" id="8010"/>
    <lineage>
        <taxon>Eukaryota</taxon>
        <taxon>Metazoa</taxon>
        <taxon>Chordata</taxon>
        <taxon>Craniata</taxon>
        <taxon>Vertebrata</taxon>
        <taxon>Euteleostomi</taxon>
        <taxon>Actinopterygii</taxon>
        <taxon>Neopterygii</taxon>
        <taxon>Teleostei</taxon>
        <taxon>Protacanthopterygii</taxon>
        <taxon>Esociformes</taxon>
        <taxon>Esocidae</taxon>
        <taxon>Esox</taxon>
    </lineage>
</organism>
<evidence type="ECO:0000259" key="11">
    <source>
        <dbReference type="PROSITE" id="PS50056"/>
    </source>
</evidence>
<dbReference type="PROSITE" id="PS50056">
    <property type="entry name" value="TYR_PHOSPHATASE_2"/>
    <property type="match status" value="1"/>
</dbReference>
<comment type="similarity">
    <text evidence="8">Belongs to the protein-tyrosine phosphatase family. Non-receptor class 3 subfamily.</text>
</comment>
<protein>
    <recommendedName>
        <fullName evidence="9">Tyrosine-protein phosphatase non-receptor type 9</fullName>
        <ecNumber evidence="2">3.1.3.48</ecNumber>
    </recommendedName>
</protein>
<evidence type="ECO:0000256" key="8">
    <source>
        <dbReference type="ARBA" id="ARBA00060781"/>
    </source>
</evidence>
<dbReference type="InterPro" id="IPR036273">
    <property type="entry name" value="CRAL/TRIO_N_dom_sf"/>
</dbReference>
<feature type="domain" description="Tyrosine specific protein phosphatases" evidence="11">
    <location>
        <begin position="512"/>
        <end position="596"/>
    </location>
</feature>
<dbReference type="FunFam" id="3.40.525.10:FF:000005">
    <property type="entry name" value="Tyrosine-protein phosphatase non-receptor type 9"/>
    <property type="match status" value="1"/>
</dbReference>
<evidence type="ECO:0000256" key="3">
    <source>
        <dbReference type="ARBA" id="ARBA00022490"/>
    </source>
</evidence>
<dbReference type="PROSITE" id="PS50191">
    <property type="entry name" value="CRAL_TRIO"/>
    <property type="match status" value="1"/>
</dbReference>
<evidence type="ECO:0000256" key="9">
    <source>
        <dbReference type="ARBA" id="ARBA00069781"/>
    </source>
</evidence>
<dbReference type="PANTHER" id="PTHR19134:SF285">
    <property type="entry name" value="TYROSINE-PROTEIN PHOSPHATASE NON-RECEPTOR TYPE 9"/>
    <property type="match status" value="1"/>
</dbReference>
<reference evidence="14" key="1">
    <citation type="journal article" date="2014" name="PLoS ONE">
        <title>The genome and linkage map of the northern pike (Esox lucius): conserved synteny revealed between the salmonid sister group and the Neoteleostei.</title>
        <authorList>
            <person name="Rondeau E.B."/>
            <person name="Minkley D.R."/>
            <person name="Leong J.S."/>
            <person name="Messmer A.M."/>
            <person name="Jantzen J.R."/>
            <person name="von Schalburg K.R."/>
            <person name="Lemon C."/>
            <person name="Bird N.H."/>
            <person name="Koop B.F."/>
        </authorList>
    </citation>
    <scope>NUCLEOTIDE SEQUENCE</scope>
</reference>
<dbReference type="SUPFAM" id="SSF52087">
    <property type="entry name" value="CRAL/TRIO domain"/>
    <property type="match status" value="1"/>
</dbReference>
<evidence type="ECO:0000256" key="5">
    <source>
        <dbReference type="ARBA" id="ARBA00022912"/>
    </source>
</evidence>
<evidence type="ECO:0000256" key="1">
    <source>
        <dbReference type="ARBA" id="ARBA00004496"/>
    </source>
</evidence>
<dbReference type="FunFam" id="3.90.190.10:FF:000026">
    <property type="entry name" value="tyrosine-protein phosphatase non-receptor type 9"/>
    <property type="match status" value="1"/>
</dbReference>
<dbReference type="Pfam" id="PF00650">
    <property type="entry name" value="CRAL_TRIO"/>
    <property type="match status" value="1"/>
</dbReference>
<feature type="domain" description="Tyrosine-protein phosphatase" evidence="10">
    <location>
        <begin position="335"/>
        <end position="605"/>
    </location>
</feature>
<keyword evidence="3" id="KW-0963">Cytoplasm</keyword>
<dbReference type="Gene3D" id="3.90.190.10">
    <property type="entry name" value="Protein tyrosine phosphatase superfamily"/>
    <property type="match status" value="1"/>
</dbReference>
<dbReference type="FunCoup" id="A0A6Q2WPZ2">
    <property type="interactions" value="312"/>
</dbReference>
<dbReference type="InterPro" id="IPR001251">
    <property type="entry name" value="CRAL-TRIO_dom"/>
</dbReference>
<evidence type="ECO:0000259" key="12">
    <source>
        <dbReference type="PROSITE" id="PS50191"/>
    </source>
</evidence>
<dbReference type="InterPro" id="IPR029021">
    <property type="entry name" value="Prot-tyrosine_phosphatase-like"/>
</dbReference>
<dbReference type="InParanoid" id="A0A6Q2WPZ2"/>
<dbReference type="InterPro" id="IPR003595">
    <property type="entry name" value="Tyr_Pase_cat"/>
</dbReference>
<dbReference type="PANTHER" id="PTHR19134">
    <property type="entry name" value="RECEPTOR-TYPE TYROSINE-PROTEIN PHOSPHATASE"/>
    <property type="match status" value="1"/>
</dbReference>
<reference evidence="13" key="4">
    <citation type="submission" date="2025-09" db="UniProtKB">
        <authorList>
            <consortium name="Ensembl"/>
        </authorList>
    </citation>
    <scope>IDENTIFICATION</scope>
</reference>
<proteinExistence type="inferred from homology"/>